<proteinExistence type="predicted"/>
<name>A0A1H8SSR9_9HYPH</name>
<evidence type="ECO:0000313" key="5">
    <source>
        <dbReference type="Proteomes" id="UP000183063"/>
    </source>
</evidence>
<evidence type="ECO:0000256" key="1">
    <source>
        <dbReference type="SAM" id="MobiDB-lite"/>
    </source>
</evidence>
<reference evidence="3" key="2">
    <citation type="submission" date="2016-10" db="EMBL/GenBank/DDBJ databases">
        <authorList>
            <person name="de Groot N.N."/>
        </authorList>
    </citation>
    <scope>NUCLEOTIDE SEQUENCE [LARGE SCALE GENOMIC DNA]</scope>
    <source>
        <strain evidence="3">CCBAU85039</strain>
    </source>
</reference>
<feature type="region of interest" description="Disordered" evidence="1">
    <location>
        <begin position="1"/>
        <end position="44"/>
    </location>
</feature>
<dbReference type="EMBL" id="FNXB01000035">
    <property type="protein sequence ID" value="SEI13843.1"/>
    <property type="molecule type" value="Genomic_DNA"/>
</dbReference>
<reference evidence="4 6" key="3">
    <citation type="submission" date="2016-10" db="EMBL/GenBank/DDBJ databases">
        <authorList>
            <person name="Varghese N."/>
            <person name="Submissions S."/>
        </authorList>
    </citation>
    <scope>NUCLEOTIDE SEQUENCE [LARGE SCALE GENOMIC DNA]</scope>
    <source>
        <strain evidence="4 6">CGMCC 1.7071</strain>
    </source>
</reference>
<feature type="transmembrane region" description="Helical" evidence="2">
    <location>
        <begin position="148"/>
        <end position="166"/>
    </location>
</feature>
<organism evidence="3 5">
    <name type="scientific">Rhizobium tibeticum</name>
    <dbReference type="NCBI Taxonomy" id="501024"/>
    <lineage>
        <taxon>Bacteria</taxon>
        <taxon>Pseudomonadati</taxon>
        <taxon>Pseudomonadota</taxon>
        <taxon>Alphaproteobacteria</taxon>
        <taxon>Hyphomicrobiales</taxon>
        <taxon>Rhizobiaceae</taxon>
        <taxon>Rhizobium/Agrobacterium group</taxon>
        <taxon>Rhizobium</taxon>
    </lineage>
</organism>
<evidence type="ECO:0000313" key="3">
    <source>
        <dbReference type="EMBL" id="SEI13843.1"/>
    </source>
</evidence>
<reference evidence="5" key="1">
    <citation type="submission" date="2016-10" db="EMBL/GenBank/DDBJ databases">
        <authorList>
            <person name="Wibberg D."/>
        </authorList>
    </citation>
    <scope>NUCLEOTIDE SEQUENCE [LARGE SCALE GENOMIC DNA]</scope>
</reference>
<evidence type="ECO:0000313" key="4">
    <source>
        <dbReference type="EMBL" id="SEO81800.1"/>
    </source>
</evidence>
<dbReference type="Proteomes" id="UP000198939">
    <property type="component" value="Unassembled WGS sequence"/>
</dbReference>
<keyword evidence="2" id="KW-0472">Membrane</keyword>
<accession>A0A1H8SSR9</accession>
<sequence>MHCHSGNGVSESCVSGNMRRAGSTTARSLDDRTIRHDAPTPPARVATDSYQQEAEVLLQLGIGKPTIARRLSSSRRLVGRTGKLRGSISSWCARRTIMRRSRLRSKRLAAIRDRRGAACPSAYETQSVELCAGRRRQPPDAPAYSLTHPWLIMLLVTIAGYLALGFQPPTTARRARPA</sequence>
<protein>
    <submittedName>
        <fullName evidence="3">Uncharacterized protein</fullName>
    </submittedName>
</protein>
<keyword evidence="2" id="KW-1133">Transmembrane helix</keyword>
<dbReference type="Proteomes" id="UP000183063">
    <property type="component" value="Unassembled WGS sequence"/>
</dbReference>
<dbReference type="STRING" id="501024.RTCCBAU85039_4995"/>
<keyword evidence="6" id="KW-1185">Reference proteome</keyword>
<evidence type="ECO:0000313" key="6">
    <source>
        <dbReference type="Proteomes" id="UP000198939"/>
    </source>
</evidence>
<evidence type="ECO:0000256" key="2">
    <source>
        <dbReference type="SAM" id="Phobius"/>
    </source>
</evidence>
<feature type="compositionally biased region" description="Basic and acidic residues" evidence="1">
    <location>
        <begin position="28"/>
        <end position="38"/>
    </location>
</feature>
<dbReference type="AlphaFoldDB" id="A0A1H8SSR9"/>
<keyword evidence="2" id="KW-0812">Transmembrane</keyword>
<gene>
    <name evidence="3" type="ORF">RTCCBAU85039_4995</name>
    <name evidence="4" type="ORF">SAMN05216228_102619</name>
</gene>
<dbReference type="EMBL" id="FOCV01000026">
    <property type="protein sequence ID" value="SEO81800.1"/>
    <property type="molecule type" value="Genomic_DNA"/>
</dbReference>